<evidence type="ECO:0000256" key="6">
    <source>
        <dbReference type="ARBA" id="ARBA00022741"/>
    </source>
</evidence>
<evidence type="ECO:0000256" key="2">
    <source>
        <dbReference type="ARBA" id="ARBA00004236"/>
    </source>
</evidence>
<dbReference type="Pfam" id="PF00512">
    <property type="entry name" value="HisKA"/>
    <property type="match status" value="1"/>
</dbReference>
<evidence type="ECO:0000259" key="14">
    <source>
        <dbReference type="PROSITE" id="PS50113"/>
    </source>
</evidence>
<feature type="domain" description="PAS" evidence="13">
    <location>
        <begin position="229"/>
        <end position="283"/>
    </location>
</feature>
<evidence type="ECO:0000256" key="4">
    <source>
        <dbReference type="ARBA" id="ARBA00022553"/>
    </source>
</evidence>
<dbReference type="PROSITE" id="PS50113">
    <property type="entry name" value="PAC"/>
    <property type="match status" value="1"/>
</dbReference>
<dbReference type="Gene3D" id="1.10.287.130">
    <property type="match status" value="1"/>
</dbReference>
<dbReference type="InterPro" id="IPR035965">
    <property type="entry name" value="PAS-like_dom_sf"/>
</dbReference>
<dbReference type="EMBL" id="BOMF01000113">
    <property type="protein sequence ID" value="GID48997.1"/>
    <property type="molecule type" value="Genomic_DNA"/>
</dbReference>
<dbReference type="EC" id="2.7.13.3" evidence="3"/>
<keyword evidence="7" id="KW-0418">Kinase</keyword>
<reference evidence="15" key="1">
    <citation type="submission" date="2021-01" db="EMBL/GenBank/DDBJ databases">
        <title>Whole genome shotgun sequence of Actinoplanes capillaceus NBRC 16408.</title>
        <authorList>
            <person name="Komaki H."/>
            <person name="Tamura T."/>
        </authorList>
    </citation>
    <scope>NUCLEOTIDE SEQUENCE [LARGE SCALE GENOMIC DNA]</scope>
    <source>
        <strain evidence="15">NBRC 16408</strain>
    </source>
</reference>
<dbReference type="InterPro" id="IPR000014">
    <property type="entry name" value="PAS"/>
</dbReference>
<dbReference type="PANTHER" id="PTHR43065">
    <property type="entry name" value="SENSOR HISTIDINE KINASE"/>
    <property type="match status" value="1"/>
</dbReference>
<dbReference type="SMART" id="SM00388">
    <property type="entry name" value="HisKA"/>
    <property type="match status" value="1"/>
</dbReference>
<dbReference type="InterPro" id="IPR003594">
    <property type="entry name" value="HATPase_dom"/>
</dbReference>
<dbReference type="SUPFAM" id="SSF55785">
    <property type="entry name" value="PYP-like sensor domain (PAS domain)"/>
    <property type="match status" value="1"/>
</dbReference>
<evidence type="ECO:0000256" key="5">
    <source>
        <dbReference type="ARBA" id="ARBA00022679"/>
    </source>
</evidence>
<name>A0ABQ3WRS5_9ACTN</name>
<dbReference type="CDD" id="cd00130">
    <property type="entry name" value="PAS"/>
    <property type="match status" value="1"/>
</dbReference>
<dbReference type="Pfam" id="PF02518">
    <property type="entry name" value="HATPase_c"/>
    <property type="match status" value="1"/>
</dbReference>
<dbReference type="Gene3D" id="3.30.565.10">
    <property type="entry name" value="Histidine kinase-like ATPase, C-terminal domain"/>
    <property type="match status" value="1"/>
</dbReference>
<evidence type="ECO:0000256" key="3">
    <source>
        <dbReference type="ARBA" id="ARBA00012438"/>
    </source>
</evidence>
<evidence type="ECO:0000256" key="1">
    <source>
        <dbReference type="ARBA" id="ARBA00000085"/>
    </source>
</evidence>
<dbReference type="PROSITE" id="PS50109">
    <property type="entry name" value="HIS_KIN"/>
    <property type="match status" value="1"/>
</dbReference>
<dbReference type="InterPro" id="IPR000700">
    <property type="entry name" value="PAS-assoc_C"/>
</dbReference>
<feature type="domain" description="PAC" evidence="14">
    <location>
        <begin position="297"/>
        <end position="354"/>
    </location>
</feature>
<dbReference type="RefSeq" id="WP_239141251.1">
    <property type="nucleotide sequence ID" value="NZ_BAAAGQ010000053.1"/>
</dbReference>
<sequence>MQRLRRVRVGARLSATFGSVTLLLVVMIGAAVWNIVAQRHADQRVAASAALQREALIAKFRAADLNGWQTGYAFNAIRGVPGATTDALGLRAKFLTSAEALRQDLARIGTHDLSGDERRLLAEAEYAFDRFMAIDERIVAGYRAGTPAAVASSNGLVAGEALHWFDQVATAVDQLAVLAQADTESDAAAARTTSTRGLTLMVVVGVACLVIATVLTWTAARNLVNKARNKATLAAIVEQSADATLTLALDGTITTWNSGAERLYGYTADEAIGRRVAMLLQPDGEARHAGVLKGLADGIEFQLEETPRRRKDGSEIFVSTNVWPIRDDDGKLIGGAATERDVTARRQREAEQKIADDRAARAARLESLGQLASGVAHDFNNLLAIILNCVEFIAEDTGAEVADDLARIRNAAHQARDLTSQLLLFAKREPTHVEIVNLNTVVTDATDLLSRAIGAGITLQRHTCSKALPVYANRSRLDQILLNLVINARDAMPGGGFVAIATSVVELSEDPAQSLPAGRYAQLTVSDNGTGMSAEVKDRLFEPFFTTKPADQGTGLGLATVYGIVGDAGGAITVDSTLGAGTTFRILLPLSPFVRPEPAPAPAPDHRTSSIAAGRQTGSG</sequence>
<evidence type="ECO:0000259" key="12">
    <source>
        <dbReference type="PROSITE" id="PS50109"/>
    </source>
</evidence>
<feature type="domain" description="Histidine kinase" evidence="12">
    <location>
        <begin position="374"/>
        <end position="592"/>
    </location>
</feature>
<accession>A0ABQ3WRS5</accession>
<comment type="catalytic activity">
    <reaction evidence="1">
        <text>ATP + protein L-histidine = ADP + protein N-phospho-L-histidine.</text>
        <dbReference type="EC" id="2.7.13.3"/>
    </reaction>
</comment>
<keyword evidence="11" id="KW-0472">Membrane</keyword>
<organism evidence="15">
    <name type="scientific">Actinoplanes campanulatus</name>
    <dbReference type="NCBI Taxonomy" id="113559"/>
    <lineage>
        <taxon>Bacteria</taxon>
        <taxon>Bacillati</taxon>
        <taxon>Actinomycetota</taxon>
        <taxon>Actinomycetes</taxon>
        <taxon>Micromonosporales</taxon>
        <taxon>Micromonosporaceae</taxon>
        <taxon>Actinoplanes</taxon>
    </lineage>
</organism>
<evidence type="ECO:0000313" key="15">
    <source>
        <dbReference type="EMBL" id="GID48997.1"/>
    </source>
</evidence>
<dbReference type="SUPFAM" id="SSF47384">
    <property type="entry name" value="Homodimeric domain of signal transducing histidine kinase"/>
    <property type="match status" value="1"/>
</dbReference>
<feature type="region of interest" description="Disordered" evidence="10">
    <location>
        <begin position="597"/>
        <end position="620"/>
    </location>
</feature>
<feature type="transmembrane region" description="Helical" evidence="11">
    <location>
        <begin position="198"/>
        <end position="220"/>
    </location>
</feature>
<comment type="subcellular location">
    <subcellularLocation>
        <location evidence="2">Cell membrane</location>
    </subcellularLocation>
</comment>
<keyword evidence="4" id="KW-0597">Phosphoprotein</keyword>
<evidence type="ECO:0000256" key="10">
    <source>
        <dbReference type="SAM" id="MobiDB-lite"/>
    </source>
</evidence>
<evidence type="ECO:0000256" key="8">
    <source>
        <dbReference type="ARBA" id="ARBA00022840"/>
    </source>
</evidence>
<evidence type="ECO:0000256" key="11">
    <source>
        <dbReference type="SAM" id="Phobius"/>
    </source>
</evidence>
<dbReference type="NCBIfam" id="TIGR00229">
    <property type="entry name" value="sensory_box"/>
    <property type="match status" value="1"/>
</dbReference>
<protein>
    <recommendedName>
        <fullName evidence="3">histidine kinase</fullName>
        <ecNumber evidence="3">2.7.13.3</ecNumber>
    </recommendedName>
</protein>
<dbReference type="InterPro" id="IPR004358">
    <property type="entry name" value="Sig_transdc_His_kin-like_C"/>
</dbReference>
<dbReference type="Gene3D" id="3.30.450.20">
    <property type="entry name" value="PAS domain"/>
    <property type="match status" value="1"/>
</dbReference>
<dbReference type="PANTHER" id="PTHR43065:SF46">
    <property type="entry name" value="C4-DICARBOXYLATE TRANSPORT SENSOR PROTEIN DCTB"/>
    <property type="match status" value="1"/>
</dbReference>
<evidence type="ECO:0000256" key="9">
    <source>
        <dbReference type="ARBA" id="ARBA00023012"/>
    </source>
</evidence>
<proteinExistence type="predicted"/>
<keyword evidence="5" id="KW-0808">Transferase</keyword>
<dbReference type="SMART" id="SM00387">
    <property type="entry name" value="HATPase_c"/>
    <property type="match status" value="1"/>
</dbReference>
<keyword evidence="11" id="KW-1133">Transmembrane helix</keyword>
<dbReference type="SMART" id="SM00091">
    <property type="entry name" value="PAS"/>
    <property type="match status" value="1"/>
</dbReference>
<dbReference type="InterPro" id="IPR005467">
    <property type="entry name" value="His_kinase_dom"/>
</dbReference>
<dbReference type="InterPro" id="IPR013656">
    <property type="entry name" value="PAS_4"/>
</dbReference>
<dbReference type="SUPFAM" id="SSF55874">
    <property type="entry name" value="ATPase domain of HSP90 chaperone/DNA topoisomerase II/histidine kinase"/>
    <property type="match status" value="1"/>
</dbReference>
<dbReference type="PROSITE" id="PS50112">
    <property type="entry name" value="PAS"/>
    <property type="match status" value="1"/>
</dbReference>
<keyword evidence="8" id="KW-0067">ATP-binding</keyword>
<dbReference type="InterPro" id="IPR036097">
    <property type="entry name" value="HisK_dim/P_sf"/>
</dbReference>
<keyword evidence="9" id="KW-0902">Two-component regulatory system</keyword>
<dbReference type="InterPro" id="IPR036890">
    <property type="entry name" value="HATPase_C_sf"/>
</dbReference>
<gene>
    <name evidence="15" type="ORF">Aca07nite_62720</name>
</gene>
<dbReference type="PRINTS" id="PR00344">
    <property type="entry name" value="BCTRLSENSOR"/>
</dbReference>
<keyword evidence="11" id="KW-0812">Transmembrane</keyword>
<dbReference type="Pfam" id="PF08448">
    <property type="entry name" value="PAS_4"/>
    <property type="match status" value="1"/>
</dbReference>
<feature type="transmembrane region" description="Helical" evidence="11">
    <location>
        <begin position="12"/>
        <end position="36"/>
    </location>
</feature>
<comment type="caution">
    <text evidence="15">The sequence shown here is derived from an EMBL/GenBank/DDBJ whole genome shotgun (WGS) entry which is preliminary data.</text>
</comment>
<dbReference type="InterPro" id="IPR003661">
    <property type="entry name" value="HisK_dim/P_dom"/>
</dbReference>
<keyword evidence="6" id="KW-0547">Nucleotide-binding</keyword>
<evidence type="ECO:0000259" key="13">
    <source>
        <dbReference type="PROSITE" id="PS50112"/>
    </source>
</evidence>
<evidence type="ECO:0000256" key="7">
    <source>
        <dbReference type="ARBA" id="ARBA00022777"/>
    </source>
</evidence>